<evidence type="ECO:0000313" key="2">
    <source>
        <dbReference type="EMBL" id="SBP15494.1"/>
    </source>
</evidence>
<reference evidence="2" key="1">
    <citation type="submission" date="2016-05" db="EMBL/GenBank/DDBJ databases">
        <authorList>
            <person name="Lavstsen T."/>
            <person name="Jespersen J.S."/>
        </authorList>
    </citation>
    <scope>NUCLEOTIDE SEQUENCE</scope>
    <source>
        <tissue evidence="2">Brain</tissue>
    </source>
</reference>
<gene>
    <name evidence="2" type="primary">Nfu_g_1_002314</name>
</gene>
<proteinExistence type="predicted"/>
<organism evidence="2">
    <name type="scientific">Iconisemion striatum</name>
    <dbReference type="NCBI Taxonomy" id="60296"/>
    <lineage>
        <taxon>Eukaryota</taxon>
        <taxon>Metazoa</taxon>
        <taxon>Chordata</taxon>
        <taxon>Craniata</taxon>
        <taxon>Vertebrata</taxon>
        <taxon>Euteleostomi</taxon>
        <taxon>Actinopterygii</taxon>
        <taxon>Neopterygii</taxon>
        <taxon>Teleostei</taxon>
        <taxon>Neoteleostei</taxon>
        <taxon>Acanthomorphata</taxon>
        <taxon>Ovalentaria</taxon>
        <taxon>Atherinomorphae</taxon>
        <taxon>Cyprinodontiformes</taxon>
        <taxon>Nothobranchiidae</taxon>
        <taxon>Iconisemion</taxon>
    </lineage>
</organism>
<feature type="region of interest" description="Disordered" evidence="1">
    <location>
        <begin position="1"/>
        <end position="22"/>
    </location>
</feature>
<protein>
    <submittedName>
        <fullName evidence="2">Uncharacterized protein</fullName>
    </submittedName>
</protein>
<evidence type="ECO:0000256" key="1">
    <source>
        <dbReference type="SAM" id="MobiDB-lite"/>
    </source>
</evidence>
<reference evidence="2" key="2">
    <citation type="submission" date="2016-06" db="EMBL/GenBank/DDBJ databases">
        <title>The genome of a short-lived fish provides insights into sex chromosome evolution and the genetic control of aging.</title>
        <authorList>
            <person name="Reichwald K."/>
            <person name="Felder M."/>
            <person name="Petzold A."/>
            <person name="Koch P."/>
            <person name="Groth M."/>
            <person name="Platzer M."/>
        </authorList>
    </citation>
    <scope>NUCLEOTIDE SEQUENCE</scope>
    <source>
        <tissue evidence="2">Brain</tissue>
    </source>
</reference>
<dbReference type="EMBL" id="HADW01014094">
    <property type="protein sequence ID" value="SBP15494.1"/>
    <property type="molecule type" value="Transcribed_RNA"/>
</dbReference>
<feature type="compositionally biased region" description="Polar residues" evidence="1">
    <location>
        <begin position="1"/>
        <end position="18"/>
    </location>
</feature>
<feature type="non-terminal residue" evidence="2">
    <location>
        <position position="55"/>
    </location>
</feature>
<dbReference type="AlphaFoldDB" id="A0A1A7XCE0"/>
<name>A0A1A7XCE0_9TELE</name>
<sequence length="55" mass="5886">QSVLSDFMSTTSSMSCPSDASCPSEETFLPLSRPGGRAVTPRVFVSPLTSKYTKL</sequence>
<feature type="non-terminal residue" evidence="2">
    <location>
        <position position="1"/>
    </location>
</feature>
<accession>A0A1A7XCE0</accession>